<evidence type="ECO:0000313" key="11">
    <source>
        <dbReference type="Proteomes" id="UP001434883"/>
    </source>
</evidence>
<reference evidence="10 11" key="1">
    <citation type="submission" date="2021-06" db="EMBL/GenBank/DDBJ databases">
        <authorList>
            <person name="Palmer J.M."/>
        </authorList>
    </citation>
    <scope>NUCLEOTIDE SEQUENCE [LARGE SCALE GENOMIC DNA]</scope>
    <source>
        <strain evidence="10 11">XC_2019</strain>
        <tissue evidence="10">Muscle</tissue>
    </source>
</reference>
<protein>
    <recommendedName>
        <fullName evidence="9">Nuclear receptor domain-containing protein</fullName>
    </recommendedName>
</protein>
<evidence type="ECO:0000256" key="6">
    <source>
        <dbReference type="ARBA" id="ARBA00023163"/>
    </source>
</evidence>
<evidence type="ECO:0000256" key="2">
    <source>
        <dbReference type="ARBA" id="ARBA00022771"/>
    </source>
</evidence>
<keyword evidence="4" id="KW-0805">Transcription regulation</keyword>
<dbReference type="EMBL" id="JAHRIN010067927">
    <property type="protein sequence ID" value="MEQ2215093.1"/>
    <property type="molecule type" value="Genomic_DNA"/>
</dbReference>
<gene>
    <name evidence="10" type="ORF">XENOCAPTIV_027379</name>
</gene>
<sequence>MREWTEPEMSFSAGGYVSTSEASCSTEPLQYYDMLADPLGYPLQDPDFQLLPYSQQQYLPANLPFPFYGSPPSSTPSPSSLASSSQLCHPPYQYTSHCMEGPCDPSPQSLSAGLNQGLGPARLPLGRRSRVGSGGKNKGQDELCVVCGDKASGYHYNALTCEGCKGTPLNTVL</sequence>
<dbReference type="Gene3D" id="3.30.50.10">
    <property type="entry name" value="Erythroid Transcription Factor GATA-1, subunit A"/>
    <property type="match status" value="1"/>
</dbReference>
<dbReference type="Pfam" id="PF00105">
    <property type="entry name" value="zf-C4"/>
    <property type="match status" value="1"/>
</dbReference>
<dbReference type="Proteomes" id="UP001434883">
    <property type="component" value="Unassembled WGS sequence"/>
</dbReference>
<evidence type="ECO:0000256" key="5">
    <source>
        <dbReference type="ARBA" id="ARBA00023125"/>
    </source>
</evidence>
<keyword evidence="3" id="KW-0862">Zinc</keyword>
<dbReference type="InterPro" id="IPR013088">
    <property type="entry name" value="Znf_NHR/GATA"/>
</dbReference>
<keyword evidence="2" id="KW-0863">Zinc-finger</keyword>
<name>A0ABV0S5Y0_9TELE</name>
<evidence type="ECO:0000256" key="8">
    <source>
        <dbReference type="ARBA" id="ARBA00023242"/>
    </source>
</evidence>
<dbReference type="InterPro" id="IPR001628">
    <property type="entry name" value="Znf_hrmn_rcpt"/>
</dbReference>
<evidence type="ECO:0000256" key="3">
    <source>
        <dbReference type="ARBA" id="ARBA00022833"/>
    </source>
</evidence>
<keyword evidence="11" id="KW-1185">Reference proteome</keyword>
<evidence type="ECO:0000256" key="7">
    <source>
        <dbReference type="ARBA" id="ARBA00023170"/>
    </source>
</evidence>
<dbReference type="PANTHER" id="PTHR24082:SF507">
    <property type="entry name" value="BILE ACID RECEPTOR-RELATED"/>
    <property type="match status" value="1"/>
</dbReference>
<keyword evidence="6" id="KW-0804">Transcription</keyword>
<keyword evidence="5" id="KW-0238">DNA-binding</keyword>
<evidence type="ECO:0000256" key="1">
    <source>
        <dbReference type="ARBA" id="ARBA00022723"/>
    </source>
</evidence>
<organism evidence="10 11">
    <name type="scientific">Xenoophorus captivus</name>
    <dbReference type="NCBI Taxonomy" id="1517983"/>
    <lineage>
        <taxon>Eukaryota</taxon>
        <taxon>Metazoa</taxon>
        <taxon>Chordata</taxon>
        <taxon>Craniata</taxon>
        <taxon>Vertebrata</taxon>
        <taxon>Euteleostomi</taxon>
        <taxon>Actinopterygii</taxon>
        <taxon>Neopterygii</taxon>
        <taxon>Teleostei</taxon>
        <taxon>Neoteleostei</taxon>
        <taxon>Acanthomorphata</taxon>
        <taxon>Ovalentaria</taxon>
        <taxon>Atherinomorphae</taxon>
        <taxon>Cyprinodontiformes</taxon>
        <taxon>Goodeidae</taxon>
        <taxon>Xenoophorus</taxon>
    </lineage>
</organism>
<evidence type="ECO:0000259" key="9">
    <source>
        <dbReference type="PROSITE" id="PS51030"/>
    </source>
</evidence>
<keyword evidence="8" id="KW-0539">Nucleus</keyword>
<feature type="domain" description="Nuclear receptor" evidence="9">
    <location>
        <begin position="141"/>
        <end position="173"/>
    </location>
</feature>
<proteinExistence type="predicted"/>
<dbReference type="PRINTS" id="PR00047">
    <property type="entry name" value="STROIDFINGER"/>
</dbReference>
<keyword evidence="1" id="KW-0479">Metal-binding</keyword>
<comment type="caution">
    <text evidence="10">The sequence shown here is derived from an EMBL/GenBank/DDBJ whole genome shotgun (WGS) entry which is preliminary data.</text>
</comment>
<accession>A0ABV0S5Y0</accession>
<evidence type="ECO:0000313" key="10">
    <source>
        <dbReference type="EMBL" id="MEQ2215093.1"/>
    </source>
</evidence>
<dbReference type="InterPro" id="IPR050234">
    <property type="entry name" value="Nuclear_hormone_rcpt_NR1"/>
</dbReference>
<dbReference type="SUPFAM" id="SSF57716">
    <property type="entry name" value="Glucocorticoid receptor-like (DNA-binding domain)"/>
    <property type="match status" value="1"/>
</dbReference>
<keyword evidence="7" id="KW-0675">Receptor</keyword>
<dbReference type="PANTHER" id="PTHR24082">
    <property type="entry name" value="NUCLEAR HORMONE RECEPTOR"/>
    <property type="match status" value="1"/>
</dbReference>
<dbReference type="PROSITE" id="PS51030">
    <property type="entry name" value="NUCLEAR_REC_DBD_2"/>
    <property type="match status" value="1"/>
</dbReference>
<evidence type="ECO:0000256" key="4">
    <source>
        <dbReference type="ARBA" id="ARBA00023015"/>
    </source>
</evidence>